<protein>
    <recommendedName>
        <fullName evidence="3">RRM domain-containing protein</fullName>
    </recommendedName>
</protein>
<dbReference type="InterPro" id="IPR012677">
    <property type="entry name" value="Nucleotide-bd_a/b_plait_sf"/>
</dbReference>
<dbReference type="GO" id="GO:0003723">
    <property type="term" value="F:RNA binding"/>
    <property type="evidence" value="ECO:0007669"/>
    <property type="project" value="UniProtKB-UniRule"/>
</dbReference>
<evidence type="ECO:0000313" key="4">
    <source>
        <dbReference type="EMBL" id="CAF0831078.1"/>
    </source>
</evidence>
<dbReference type="PROSITE" id="PS50102">
    <property type="entry name" value="RRM"/>
    <property type="match status" value="1"/>
</dbReference>
<evidence type="ECO:0000259" key="3">
    <source>
        <dbReference type="PROSITE" id="PS50102"/>
    </source>
</evidence>
<sequence>MYSLSTSTSTTIYVGNIQSIKDEQLREYFQRFGNIEALYHNCTRAADEWLIDYRFIRFSSDTDMNIFFKNKIDHIICRIVLDIHPYEAAFRDETRLILDRKICIAHTDSKLNRNAIKKSFTRYGRILNCICTSSGNGVEHAYIEFESVNSIQSVFTPGQRYFAGRTSLAVKKPLKPSEAGVKIESISIDEKSSRSTSISKYSYCRPRLNSNVETAQYSSFLVNHHNRIIENEFRTSTLIPNQLLDLSSESQHRISSPFNIQQSDNNIESSLTSSQQELKDYEHEYDSIIRKDFDEITYQIDKFLQNQKKSYKKLRQFILNELHSQSSSSSSDEGEIESSSSESSIIPENIAYNHKKRLRSHH</sequence>
<dbReference type="InterPro" id="IPR035979">
    <property type="entry name" value="RBD_domain_sf"/>
</dbReference>
<evidence type="ECO:0000256" key="1">
    <source>
        <dbReference type="PROSITE-ProRule" id="PRU00176"/>
    </source>
</evidence>
<dbReference type="InterPro" id="IPR000504">
    <property type="entry name" value="RRM_dom"/>
</dbReference>
<dbReference type="CDD" id="cd00590">
    <property type="entry name" value="RRM_SF"/>
    <property type="match status" value="1"/>
</dbReference>
<feature type="domain" description="RRM" evidence="3">
    <location>
        <begin position="10"/>
        <end position="109"/>
    </location>
</feature>
<dbReference type="SUPFAM" id="SSF54928">
    <property type="entry name" value="RNA-binding domain, RBD"/>
    <property type="match status" value="1"/>
</dbReference>
<feature type="region of interest" description="Disordered" evidence="2">
    <location>
        <begin position="324"/>
        <end position="362"/>
    </location>
</feature>
<comment type="caution">
    <text evidence="4">The sequence shown here is derived from an EMBL/GenBank/DDBJ whole genome shotgun (WGS) entry which is preliminary data.</text>
</comment>
<feature type="compositionally biased region" description="Low complexity" evidence="2">
    <location>
        <begin position="324"/>
        <end position="346"/>
    </location>
</feature>
<feature type="compositionally biased region" description="Basic residues" evidence="2">
    <location>
        <begin position="353"/>
        <end position="362"/>
    </location>
</feature>
<proteinExistence type="predicted"/>
<dbReference type="AlphaFoldDB" id="A0A813V1L7"/>
<accession>A0A813V1L7</accession>
<name>A0A813V1L7_9BILA</name>
<reference evidence="4" key="1">
    <citation type="submission" date="2021-02" db="EMBL/GenBank/DDBJ databases">
        <authorList>
            <person name="Nowell W R."/>
        </authorList>
    </citation>
    <scope>NUCLEOTIDE SEQUENCE</scope>
</reference>
<evidence type="ECO:0000313" key="5">
    <source>
        <dbReference type="Proteomes" id="UP000663870"/>
    </source>
</evidence>
<evidence type="ECO:0000256" key="2">
    <source>
        <dbReference type="SAM" id="MobiDB-lite"/>
    </source>
</evidence>
<organism evidence="4 5">
    <name type="scientific">Rotaria sordida</name>
    <dbReference type="NCBI Taxonomy" id="392033"/>
    <lineage>
        <taxon>Eukaryota</taxon>
        <taxon>Metazoa</taxon>
        <taxon>Spiralia</taxon>
        <taxon>Gnathifera</taxon>
        <taxon>Rotifera</taxon>
        <taxon>Eurotatoria</taxon>
        <taxon>Bdelloidea</taxon>
        <taxon>Philodinida</taxon>
        <taxon>Philodinidae</taxon>
        <taxon>Rotaria</taxon>
    </lineage>
</organism>
<dbReference type="EMBL" id="CAJNOL010000085">
    <property type="protein sequence ID" value="CAF0831078.1"/>
    <property type="molecule type" value="Genomic_DNA"/>
</dbReference>
<dbReference type="Proteomes" id="UP000663870">
    <property type="component" value="Unassembled WGS sequence"/>
</dbReference>
<keyword evidence="5" id="KW-1185">Reference proteome</keyword>
<dbReference type="Gene3D" id="3.30.70.330">
    <property type="match status" value="1"/>
</dbReference>
<keyword evidence="1" id="KW-0694">RNA-binding</keyword>
<gene>
    <name evidence="4" type="ORF">JXQ802_LOCUS5695</name>
</gene>